<dbReference type="OrthoDB" id="538223at2759"/>
<protein>
    <submittedName>
        <fullName evidence="1">Uncharacterized protein</fullName>
    </submittedName>
</protein>
<reference evidence="1" key="1">
    <citation type="journal article" date="2021" name="Nat. Commun.">
        <title>Genetic determinants of endophytism in the Arabidopsis root mycobiome.</title>
        <authorList>
            <person name="Mesny F."/>
            <person name="Miyauchi S."/>
            <person name="Thiergart T."/>
            <person name="Pickel B."/>
            <person name="Atanasova L."/>
            <person name="Karlsson M."/>
            <person name="Huettel B."/>
            <person name="Barry K.W."/>
            <person name="Haridas S."/>
            <person name="Chen C."/>
            <person name="Bauer D."/>
            <person name="Andreopoulos W."/>
            <person name="Pangilinan J."/>
            <person name="LaButti K."/>
            <person name="Riley R."/>
            <person name="Lipzen A."/>
            <person name="Clum A."/>
            <person name="Drula E."/>
            <person name="Henrissat B."/>
            <person name="Kohler A."/>
            <person name="Grigoriev I.V."/>
            <person name="Martin F.M."/>
            <person name="Hacquard S."/>
        </authorList>
    </citation>
    <scope>NUCLEOTIDE SEQUENCE</scope>
    <source>
        <strain evidence="1">MPI-CAGE-AT-0147</strain>
    </source>
</reference>
<dbReference type="EMBL" id="JAGMUV010000001">
    <property type="protein sequence ID" value="KAH7176236.1"/>
    <property type="molecule type" value="Genomic_DNA"/>
</dbReference>
<comment type="caution">
    <text evidence="1">The sequence shown here is derived from an EMBL/GenBank/DDBJ whole genome shotgun (WGS) entry which is preliminary data.</text>
</comment>
<name>A0A9P9FUH1_9HYPO</name>
<keyword evidence="2" id="KW-1185">Reference proteome</keyword>
<evidence type="ECO:0000313" key="2">
    <source>
        <dbReference type="Proteomes" id="UP000738349"/>
    </source>
</evidence>
<sequence length="275" mass="31403">MEAGFDFRAEECNPIYLRDTRTAILVVVYALDECEWDDDVKFIINLFSCVITLQSLRLRILVTSRPDLPIRLGFSAIMSKHQDLVLYEMPENIVKHNISAFLRHELAVIRSNYNNSIAVPLSIFAVTICRLLADCRCSNPDKSQESQLNATYLPVLNQLVVDLPTRQREKAVQEFRVIVGSIVILDSSLFSCALAQMLNLLHSVLNIPPSSSSPVRLLHLSFRDFLVDEKSSHGKMTANCLRVINERLRTDICNKIEVYLPPEVQYACLHWVYHI</sequence>
<proteinExistence type="predicted"/>
<organism evidence="1 2">
    <name type="scientific">Dactylonectria macrodidyma</name>
    <dbReference type="NCBI Taxonomy" id="307937"/>
    <lineage>
        <taxon>Eukaryota</taxon>
        <taxon>Fungi</taxon>
        <taxon>Dikarya</taxon>
        <taxon>Ascomycota</taxon>
        <taxon>Pezizomycotina</taxon>
        <taxon>Sordariomycetes</taxon>
        <taxon>Hypocreomycetidae</taxon>
        <taxon>Hypocreales</taxon>
        <taxon>Nectriaceae</taxon>
        <taxon>Dactylonectria</taxon>
    </lineage>
</organism>
<gene>
    <name evidence="1" type="ORF">EDB81DRAFT_836339</name>
</gene>
<evidence type="ECO:0000313" key="1">
    <source>
        <dbReference type="EMBL" id="KAH7176236.1"/>
    </source>
</evidence>
<dbReference type="AlphaFoldDB" id="A0A9P9FUH1"/>
<dbReference type="Proteomes" id="UP000738349">
    <property type="component" value="Unassembled WGS sequence"/>
</dbReference>
<accession>A0A9P9FUH1</accession>